<dbReference type="InterPro" id="IPR036640">
    <property type="entry name" value="ABC1_TM_sf"/>
</dbReference>
<evidence type="ECO:0000256" key="4">
    <source>
        <dbReference type="ARBA" id="ARBA00022840"/>
    </source>
</evidence>
<evidence type="ECO:0000256" key="3">
    <source>
        <dbReference type="ARBA" id="ARBA00022741"/>
    </source>
</evidence>
<evidence type="ECO:0000256" key="5">
    <source>
        <dbReference type="ARBA" id="ARBA00022989"/>
    </source>
</evidence>
<dbReference type="PROSITE" id="PS50929">
    <property type="entry name" value="ABC_TM1F"/>
    <property type="match status" value="1"/>
</dbReference>
<organism evidence="10 11">
    <name type="scientific">Kribbella steppae</name>
    <dbReference type="NCBI Taxonomy" id="2512223"/>
    <lineage>
        <taxon>Bacteria</taxon>
        <taxon>Bacillati</taxon>
        <taxon>Actinomycetota</taxon>
        <taxon>Actinomycetes</taxon>
        <taxon>Propionibacteriales</taxon>
        <taxon>Kribbellaceae</taxon>
        <taxon>Kribbella</taxon>
    </lineage>
</organism>
<name>A0A4V6NN37_9ACTN</name>
<keyword evidence="6 7" id="KW-0472">Membrane</keyword>
<proteinExistence type="predicted"/>
<accession>A0A4V6NN37</accession>
<keyword evidence="2 7" id="KW-0812">Transmembrane</keyword>
<evidence type="ECO:0000259" key="9">
    <source>
        <dbReference type="PROSITE" id="PS50929"/>
    </source>
</evidence>
<dbReference type="SUPFAM" id="SSF90123">
    <property type="entry name" value="ABC transporter transmembrane region"/>
    <property type="match status" value="1"/>
</dbReference>
<keyword evidence="11" id="KW-1185">Reference proteome</keyword>
<dbReference type="Gene3D" id="3.40.50.300">
    <property type="entry name" value="P-loop containing nucleotide triphosphate hydrolases"/>
    <property type="match status" value="1"/>
</dbReference>
<protein>
    <submittedName>
        <fullName evidence="10">ATP-binding cassette subfamily B protein</fullName>
    </submittedName>
</protein>
<evidence type="ECO:0000313" key="11">
    <source>
        <dbReference type="Proteomes" id="UP000294508"/>
    </source>
</evidence>
<dbReference type="InterPro" id="IPR003439">
    <property type="entry name" value="ABC_transporter-like_ATP-bd"/>
</dbReference>
<feature type="transmembrane region" description="Helical" evidence="7">
    <location>
        <begin position="56"/>
        <end position="76"/>
    </location>
</feature>
<keyword evidence="3" id="KW-0547">Nucleotide-binding</keyword>
<evidence type="ECO:0000313" key="10">
    <source>
        <dbReference type="EMBL" id="TCO28460.1"/>
    </source>
</evidence>
<dbReference type="PANTHER" id="PTHR24221">
    <property type="entry name" value="ATP-BINDING CASSETTE SUB-FAMILY B"/>
    <property type="match status" value="1"/>
</dbReference>
<evidence type="ECO:0000256" key="1">
    <source>
        <dbReference type="ARBA" id="ARBA00004651"/>
    </source>
</evidence>
<evidence type="ECO:0000256" key="7">
    <source>
        <dbReference type="SAM" id="Phobius"/>
    </source>
</evidence>
<keyword evidence="4 10" id="KW-0067">ATP-binding</keyword>
<evidence type="ECO:0000256" key="6">
    <source>
        <dbReference type="ARBA" id="ARBA00023136"/>
    </source>
</evidence>
<dbReference type="InterPro" id="IPR027417">
    <property type="entry name" value="P-loop_NTPase"/>
</dbReference>
<dbReference type="GO" id="GO:0140359">
    <property type="term" value="F:ABC-type transporter activity"/>
    <property type="evidence" value="ECO:0007669"/>
    <property type="project" value="InterPro"/>
</dbReference>
<gene>
    <name evidence="10" type="ORF">EV652_106446</name>
</gene>
<evidence type="ECO:0000259" key="8">
    <source>
        <dbReference type="PROSITE" id="PS50893"/>
    </source>
</evidence>
<sequence>MRRGVWMVLTAAFRVSPGLAFSCLAETIGRLLRAATPWFLGLFVAGAIAADRGQMLVAVTALVAVSGVQNLLGIVGTNARIALMERVGFDFDAKIAELIARVPTLEHLESPDYLDRTQTLRDGQGTLGGALNMLLNILNNLAFATGILVVAATADWRLLILAALGFPRLLTGRWTTRWGRAAEEESAAPSRLTQHLVDLVTSPYGGAEARVFGLRQELRHRVRDSATAWQRPLVRGARKGALLSAGISGVFFGAAIGVLGWMTYDALRGAVSVAALVVAVTAVRGLENVSGILTNAVQDTARLMRNVSRFVWLQDYVVQTAGGGTSEPPEQLESGIRLEAVRFRHLGSDSDAVASVDLDLPAGSVVALVGENGAGKSTLVKLLTGLYRPSDGRILVDGKDLAEFDPAAWRSRLSGAFQDFADFELIAREAVGLGDLAAVDDEPRVHQALRDAAAEDVLHALPNGLSTQLGTTWDDGVELSGGQRQRLAIARGLMRHQPLLLVLDEPTSALDPTTEHELFHRYANAAHQARTTNAITLLVTHRFTTVRVADLIVVMDSGRIAEVGTHDELVAAGGQYAELYDIQARAYRLS</sequence>
<dbReference type="AlphaFoldDB" id="A0A4V6NN37"/>
<dbReference type="GO" id="GO:0005886">
    <property type="term" value="C:plasma membrane"/>
    <property type="evidence" value="ECO:0007669"/>
    <property type="project" value="UniProtKB-SubCell"/>
</dbReference>
<evidence type="ECO:0000256" key="2">
    <source>
        <dbReference type="ARBA" id="ARBA00022692"/>
    </source>
</evidence>
<dbReference type="InterPro" id="IPR039421">
    <property type="entry name" value="Type_1_exporter"/>
</dbReference>
<dbReference type="GO" id="GO:0016887">
    <property type="term" value="F:ATP hydrolysis activity"/>
    <property type="evidence" value="ECO:0007669"/>
    <property type="project" value="InterPro"/>
</dbReference>
<feature type="domain" description="ABC transmembrane type-1" evidence="9">
    <location>
        <begin position="31"/>
        <end position="302"/>
    </location>
</feature>
<dbReference type="RefSeq" id="WP_242001865.1">
    <property type="nucleotide sequence ID" value="NZ_SLWN01000006.1"/>
</dbReference>
<feature type="domain" description="ABC transporter" evidence="8">
    <location>
        <begin position="336"/>
        <end position="582"/>
    </location>
</feature>
<comment type="subcellular location">
    <subcellularLocation>
        <location evidence="1">Cell membrane</location>
        <topology evidence="1">Multi-pass membrane protein</topology>
    </subcellularLocation>
</comment>
<dbReference type="InterPro" id="IPR011527">
    <property type="entry name" value="ABC1_TM_dom"/>
</dbReference>
<dbReference type="InterPro" id="IPR003593">
    <property type="entry name" value="AAA+_ATPase"/>
</dbReference>
<dbReference type="PANTHER" id="PTHR24221:SF646">
    <property type="entry name" value="HAEMOLYSIN SECRETION ATP-BINDING PROTEIN"/>
    <property type="match status" value="1"/>
</dbReference>
<reference evidence="10 11" key="1">
    <citation type="journal article" date="2015" name="Stand. Genomic Sci.">
        <title>Genomic Encyclopedia of Bacterial and Archaeal Type Strains, Phase III: the genomes of soil and plant-associated and newly described type strains.</title>
        <authorList>
            <person name="Whitman W.B."/>
            <person name="Woyke T."/>
            <person name="Klenk H.P."/>
            <person name="Zhou Y."/>
            <person name="Lilburn T.G."/>
            <person name="Beck B.J."/>
            <person name="De Vos P."/>
            <person name="Vandamme P."/>
            <person name="Eisen J.A."/>
            <person name="Garrity G."/>
            <person name="Hugenholtz P."/>
            <person name="Kyrpides N.C."/>
        </authorList>
    </citation>
    <scope>NUCLEOTIDE SEQUENCE [LARGE SCALE GENOMIC DNA]</scope>
    <source>
        <strain evidence="10 11">VKM Ac-2572</strain>
    </source>
</reference>
<comment type="caution">
    <text evidence="10">The sequence shown here is derived from an EMBL/GenBank/DDBJ whole genome shotgun (WGS) entry which is preliminary data.</text>
</comment>
<dbReference type="PROSITE" id="PS50893">
    <property type="entry name" value="ABC_TRANSPORTER_2"/>
    <property type="match status" value="1"/>
</dbReference>
<dbReference type="Pfam" id="PF00005">
    <property type="entry name" value="ABC_tran"/>
    <property type="match status" value="1"/>
</dbReference>
<dbReference type="Gene3D" id="1.20.1560.10">
    <property type="entry name" value="ABC transporter type 1, transmembrane domain"/>
    <property type="match status" value="1"/>
</dbReference>
<dbReference type="PROSITE" id="PS00211">
    <property type="entry name" value="ABC_TRANSPORTER_1"/>
    <property type="match status" value="1"/>
</dbReference>
<dbReference type="EMBL" id="SLWN01000006">
    <property type="protein sequence ID" value="TCO28460.1"/>
    <property type="molecule type" value="Genomic_DNA"/>
</dbReference>
<dbReference type="SUPFAM" id="SSF52540">
    <property type="entry name" value="P-loop containing nucleoside triphosphate hydrolases"/>
    <property type="match status" value="1"/>
</dbReference>
<dbReference type="InterPro" id="IPR017871">
    <property type="entry name" value="ABC_transporter-like_CS"/>
</dbReference>
<feature type="transmembrane region" description="Helical" evidence="7">
    <location>
        <begin position="241"/>
        <end position="261"/>
    </location>
</feature>
<dbReference type="Proteomes" id="UP000294508">
    <property type="component" value="Unassembled WGS sequence"/>
</dbReference>
<dbReference type="GO" id="GO:0034040">
    <property type="term" value="F:ATPase-coupled lipid transmembrane transporter activity"/>
    <property type="evidence" value="ECO:0007669"/>
    <property type="project" value="TreeGrafter"/>
</dbReference>
<feature type="transmembrane region" description="Helical" evidence="7">
    <location>
        <begin position="30"/>
        <end position="49"/>
    </location>
</feature>
<dbReference type="SMART" id="SM00382">
    <property type="entry name" value="AAA"/>
    <property type="match status" value="1"/>
</dbReference>
<dbReference type="GO" id="GO:0005524">
    <property type="term" value="F:ATP binding"/>
    <property type="evidence" value="ECO:0007669"/>
    <property type="project" value="UniProtKB-KW"/>
</dbReference>
<keyword evidence="5 7" id="KW-1133">Transmembrane helix</keyword>